<evidence type="ECO:0000313" key="3">
    <source>
        <dbReference type="EMBL" id="MBP1993752.1"/>
    </source>
</evidence>
<dbReference type="Proteomes" id="UP001519287">
    <property type="component" value="Unassembled WGS sequence"/>
</dbReference>
<evidence type="ECO:0000256" key="2">
    <source>
        <dbReference type="SAM" id="Phobius"/>
    </source>
</evidence>
<gene>
    <name evidence="3" type="ORF">J2Z66_005378</name>
</gene>
<protein>
    <submittedName>
        <fullName evidence="3">Uncharacterized protein</fullName>
    </submittedName>
</protein>
<feature type="compositionally biased region" description="Basic and acidic residues" evidence="1">
    <location>
        <begin position="1"/>
        <end position="13"/>
    </location>
</feature>
<evidence type="ECO:0000313" key="4">
    <source>
        <dbReference type="Proteomes" id="UP001519287"/>
    </source>
</evidence>
<keyword evidence="2" id="KW-1133">Transmembrane helix</keyword>
<accession>A0ABS4J1P3</accession>
<evidence type="ECO:0000256" key="1">
    <source>
        <dbReference type="SAM" id="MobiDB-lite"/>
    </source>
</evidence>
<dbReference type="RefSeq" id="WP_209975640.1">
    <property type="nucleotide sequence ID" value="NZ_JAGGLB010000021.1"/>
</dbReference>
<feature type="transmembrane region" description="Helical" evidence="2">
    <location>
        <begin position="56"/>
        <end position="78"/>
    </location>
</feature>
<comment type="caution">
    <text evidence="3">The sequence shown here is derived from an EMBL/GenBank/DDBJ whole genome shotgun (WGS) entry which is preliminary data.</text>
</comment>
<keyword evidence="4" id="KW-1185">Reference proteome</keyword>
<keyword evidence="2" id="KW-0472">Membrane</keyword>
<sequence>MKDSNENKVHETEPDPVYFNQENQALDTELLPMQSIEGAGPPRKVDLSTLPRPLRAFHVFILIFSLVMVLSVVFVTIFR</sequence>
<proteinExistence type="predicted"/>
<organism evidence="3 4">
    <name type="scientific">Paenibacillus eucommiae</name>
    <dbReference type="NCBI Taxonomy" id="1355755"/>
    <lineage>
        <taxon>Bacteria</taxon>
        <taxon>Bacillati</taxon>
        <taxon>Bacillota</taxon>
        <taxon>Bacilli</taxon>
        <taxon>Bacillales</taxon>
        <taxon>Paenibacillaceae</taxon>
        <taxon>Paenibacillus</taxon>
    </lineage>
</organism>
<name>A0ABS4J1P3_9BACL</name>
<feature type="region of interest" description="Disordered" evidence="1">
    <location>
        <begin position="1"/>
        <end position="20"/>
    </location>
</feature>
<reference evidence="3 4" key="1">
    <citation type="submission" date="2021-03" db="EMBL/GenBank/DDBJ databases">
        <title>Genomic Encyclopedia of Type Strains, Phase IV (KMG-IV): sequencing the most valuable type-strain genomes for metagenomic binning, comparative biology and taxonomic classification.</title>
        <authorList>
            <person name="Goeker M."/>
        </authorList>
    </citation>
    <scope>NUCLEOTIDE SEQUENCE [LARGE SCALE GENOMIC DNA]</scope>
    <source>
        <strain evidence="3 4">DSM 26048</strain>
    </source>
</reference>
<dbReference type="EMBL" id="JAGGLB010000021">
    <property type="protein sequence ID" value="MBP1993752.1"/>
    <property type="molecule type" value="Genomic_DNA"/>
</dbReference>
<keyword evidence="2" id="KW-0812">Transmembrane</keyword>